<evidence type="ECO:0000259" key="2">
    <source>
        <dbReference type="Pfam" id="PF06722"/>
    </source>
</evidence>
<dbReference type="InterPro" id="IPR010610">
    <property type="entry name" value="EryCIII-like_C"/>
</dbReference>
<proteinExistence type="predicted"/>
<feature type="domain" description="Glycosyltransferase family 28 N-terminal" evidence="1">
    <location>
        <begin position="4"/>
        <end position="50"/>
    </location>
</feature>
<dbReference type="AlphaFoldDB" id="A0A255DMV7"/>
<dbReference type="SUPFAM" id="SSF53756">
    <property type="entry name" value="UDP-Glycosyltransferase/glycogen phosphorylase"/>
    <property type="match status" value="1"/>
</dbReference>
<protein>
    <submittedName>
        <fullName evidence="3">Uncharacterized protein</fullName>
    </submittedName>
</protein>
<accession>A0A255DMV7</accession>
<dbReference type="EMBL" id="NOZR01000005">
    <property type="protein sequence ID" value="OYN80738.1"/>
    <property type="molecule type" value="Genomic_DNA"/>
</dbReference>
<gene>
    <name evidence="3" type="ORF">CG716_07735</name>
</gene>
<sequence>MKFAVSIHGTRGDVEPCAAVALELQRRGHDVHMAVPPNLVGFVESAGLATTVGYGPDSQKQLQGDVFERPDALTAAAPADWLRLGNPLIALRKARAAATRGWTQMSDTLLAMADGADLMVSGTAYQEIAANVAEFRRIPLAEVHYFPVRANTQVLPVRLPSAVVNTVYSMGEWMHWQLLKPAETEQRRALRLPVAKTRPVRRIVGAGSLEIQAYDAVFFPGLAGEWGERRPLIGSMTLQLPTEIDGEVAAWIAAGTPPIYFGFGSMPLDSPAEAVRLISDVCAELGERALICAGFTEFGGADPAEHVKVVASVNHAAVFPSCRAVVHHGGAGTTAAGIRAGVPTLVLWVAAEQPLWGKQVQRLGIGTTRRFSATTRGSLLADLRAVLSPQTAESSRLLAARMTPASGSVATAADLLEAAARNGRPE</sequence>
<name>A0A255DMV7_9MYCO</name>
<dbReference type="InterPro" id="IPR002213">
    <property type="entry name" value="UDP_glucos_trans"/>
</dbReference>
<dbReference type="GO" id="GO:0005975">
    <property type="term" value="P:carbohydrate metabolic process"/>
    <property type="evidence" value="ECO:0007669"/>
    <property type="project" value="InterPro"/>
</dbReference>
<dbReference type="GO" id="GO:0008194">
    <property type="term" value="F:UDP-glycosyltransferase activity"/>
    <property type="evidence" value="ECO:0007669"/>
    <property type="project" value="InterPro"/>
</dbReference>
<feature type="domain" description="Erythromycin biosynthesis protein CIII-like C-terminal" evidence="2">
    <location>
        <begin position="305"/>
        <end position="399"/>
    </location>
</feature>
<dbReference type="GO" id="GO:0033072">
    <property type="term" value="P:vancomycin biosynthetic process"/>
    <property type="evidence" value="ECO:0007669"/>
    <property type="project" value="UniProtKB-ARBA"/>
</dbReference>
<evidence type="ECO:0000259" key="1">
    <source>
        <dbReference type="Pfam" id="PF03033"/>
    </source>
</evidence>
<dbReference type="Pfam" id="PF06722">
    <property type="entry name" value="EryCIII-like_C"/>
    <property type="match status" value="1"/>
</dbReference>
<dbReference type="GO" id="GO:0016758">
    <property type="term" value="F:hexosyltransferase activity"/>
    <property type="evidence" value="ECO:0007669"/>
    <property type="project" value="InterPro"/>
</dbReference>
<dbReference type="PANTHER" id="PTHR48050">
    <property type="entry name" value="STEROL 3-BETA-GLUCOSYLTRANSFERASE"/>
    <property type="match status" value="1"/>
</dbReference>
<evidence type="ECO:0000313" key="4">
    <source>
        <dbReference type="Proteomes" id="UP000216063"/>
    </source>
</evidence>
<dbReference type="Pfam" id="PF03033">
    <property type="entry name" value="Glyco_transf_28"/>
    <property type="match status" value="1"/>
</dbReference>
<comment type="caution">
    <text evidence="3">The sequence shown here is derived from an EMBL/GenBank/DDBJ whole genome shotgun (WGS) entry which is preliminary data.</text>
</comment>
<dbReference type="Gene3D" id="3.40.50.2000">
    <property type="entry name" value="Glycogen Phosphorylase B"/>
    <property type="match status" value="2"/>
</dbReference>
<dbReference type="Proteomes" id="UP000216063">
    <property type="component" value="Unassembled WGS sequence"/>
</dbReference>
<dbReference type="CDD" id="cd03784">
    <property type="entry name" value="GT1_Gtf-like"/>
    <property type="match status" value="1"/>
</dbReference>
<evidence type="ECO:0000313" key="3">
    <source>
        <dbReference type="EMBL" id="OYN80738.1"/>
    </source>
</evidence>
<keyword evidence="4" id="KW-1185">Reference proteome</keyword>
<dbReference type="InterPro" id="IPR050426">
    <property type="entry name" value="Glycosyltransferase_28"/>
</dbReference>
<dbReference type="FunFam" id="3.40.50.2000:FF:000009">
    <property type="entry name" value="Sterol 3-beta-glucosyltransferase UGT80A2"/>
    <property type="match status" value="1"/>
</dbReference>
<reference evidence="3 4" key="1">
    <citation type="submission" date="2017-07" db="EMBL/GenBank/DDBJ databases">
        <title>The new phylogeny of genus Mycobacterium.</title>
        <authorList>
            <person name="Tortoli E."/>
            <person name="Trovato A."/>
            <person name="Cirillo D.M."/>
        </authorList>
    </citation>
    <scope>NUCLEOTIDE SEQUENCE [LARGE SCALE GENOMIC DNA]</scope>
    <source>
        <strain evidence="3 4">ATCC 33027</strain>
    </source>
</reference>
<dbReference type="RefSeq" id="WP_094478126.1">
    <property type="nucleotide sequence ID" value="NZ_NOZR01000005.1"/>
</dbReference>
<dbReference type="InterPro" id="IPR004276">
    <property type="entry name" value="GlycoTrans_28_N"/>
</dbReference>
<dbReference type="PANTHER" id="PTHR48050:SF13">
    <property type="entry name" value="STEROL 3-BETA-GLUCOSYLTRANSFERASE UGT80A2"/>
    <property type="match status" value="1"/>
</dbReference>
<organism evidence="3 4">
    <name type="scientific">Mycolicibacterium sphagni</name>
    <dbReference type="NCBI Taxonomy" id="1786"/>
    <lineage>
        <taxon>Bacteria</taxon>
        <taxon>Bacillati</taxon>
        <taxon>Actinomycetota</taxon>
        <taxon>Actinomycetes</taxon>
        <taxon>Mycobacteriales</taxon>
        <taxon>Mycobacteriaceae</taxon>
        <taxon>Mycolicibacterium</taxon>
    </lineage>
</organism>
<dbReference type="OrthoDB" id="3253247at2"/>